<comment type="caution">
    <text evidence="1">The sequence shown here is derived from an EMBL/GenBank/DDBJ whole genome shotgun (WGS) entry which is preliminary data.</text>
</comment>
<keyword evidence="2" id="KW-1185">Reference proteome</keyword>
<accession>A0AAV0Y7P5</accession>
<name>A0AAV0Y7P5_9HEMI</name>
<dbReference type="AlphaFoldDB" id="A0AAV0Y7P5"/>
<dbReference type="EMBL" id="CARXXK010001351">
    <property type="protein sequence ID" value="CAI6375642.1"/>
    <property type="molecule type" value="Genomic_DNA"/>
</dbReference>
<dbReference type="Proteomes" id="UP001160148">
    <property type="component" value="Unassembled WGS sequence"/>
</dbReference>
<evidence type="ECO:0000313" key="2">
    <source>
        <dbReference type="Proteomes" id="UP001160148"/>
    </source>
</evidence>
<sequence>MPKQASFDSEELLKILLEKKDTIIDAETKQIHKPSHICWLEISRELKNVIKPKYIYTIVLQNRFGILSKLDPNLSQSSISTKHIHIESTKLVEPLDSDSETDELVTLKFNITLSVEEWKRIYTPNIIYNRSDRINATRSYDVLTPNEWTNIIHSHFFEQTRKSCPITFKYGKIFPAGDKYLQILGHCSSCNSILKCLVENCPSPETRVTMHCSYSGAFNKCNSGKKRRIIGQKRDDYLNKIVKQNMSAAFVRRTEANVLMEFGESEPSHLPSLNALRVLKYRNNKKNQLHNDPIMALTLMKSITPYDKIINDIGYDRFFVHYWTVTELNMYRLYTKTNSTPRITIDATGGIVSKIKLISGRETAYIFLYQIGVMDYKTQSQFTVAHMLSERHDNNSISHWLTEWTRNKIIFPKIVVTDQSKALMMAVIKSFTQYSSLSKYLSICSSLLLKESEVEIPHCMLRNDFNHTMKLLSSWPEIKNSSYRIKNFYLRSIGLVIASTDFNDIKYLLECIFTVALNEEDGYVSNNIPNACEIAKNYLKQRISSHLVINQETVYSSDENIIEGQDTELDSAHLLNELGDDNSIFKIIQNIYNNCLEESHSQKIQGNHDNMQYCPMIAKKLLQFSKLIPCWSAVMVTIFKYGEITETSASSESLFNDLKNRTFKHKTLPLRVDDFIQIHIDDILGSMKIVGAKQYTDIENCIRTENKGDEINKDRSFDPIQNLSVNREQIEKSVSLSEKGQYNEISTSPTKYSSLTDTEYFHEKETNNIKSISPATSIDLLLSEEETASIDEEQDKNKSITTATLSQCDEFDKSSEDENIAIENWKGQGHQHKKKKGNYLDVDRNILFYNDNSKTKSPVIGILKNGNCPELQSIKINNKQYTLTNTCAFDSLVQILFTSYTDSLDYFEFIEANIDFKLFELISRGIRDGINVQSYRKRAMILIEIYKPSLEYPKGHFHLDCSCTEHFIVENLFKNYDSYHENKTCFNCKEEKTRKCRKIVVNLPTADLTFFLDVLNDMYSDDYKKCDSCDKYTIKCNYTFGKQIFIELFAPSSNRQLQFNKNFDVSLTLPKSHKDYI</sequence>
<gene>
    <name evidence="1" type="ORF">MEUPH1_LOCUS29111</name>
</gene>
<protein>
    <submittedName>
        <fullName evidence="1">Uncharacterized protein</fullName>
    </submittedName>
</protein>
<organism evidence="1 2">
    <name type="scientific">Macrosiphum euphorbiae</name>
    <name type="common">potato aphid</name>
    <dbReference type="NCBI Taxonomy" id="13131"/>
    <lineage>
        <taxon>Eukaryota</taxon>
        <taxon>Metazoa</taxon>
        <taxon>Ecdysozoa</taxon>
        <taxon>Arthropoda</taxon>
        <taxon>Hexapoda</taxon>
        <taxon>Insecta</taxon>
        <taxon>Pterygota</taxon>
        <taxon>Neoptera</taxon>
        <taxon>Paraneoptera</taxon>
        <taxon>Hemiptera</taxon>
        <taxon>Sternorrhyncha</taxon>
        <taxon>Aphidomorpha</taxon>
        <taxon>Aphidoidea</taxon>
        <taxon>Aphididae</taxon>
        <taxon>Macrosiphini</taxon>
        <taxon>Macrosiphum</taxon>
    </lineage>
</organism>
<reference evidence="1 2" key="1">
    <citation type="submission" date="2023-01" db="EMBL/GenBank/DDBJ databases">
        <authorList>
            <person name="Whitehead M."/>
        </authorList>
    </citation>
    <scope>NUCLEOTIDE SEQUENCE [LARGE SCALE GENOMIC DNA]</scope>
</reference>
<evidence type="ECO:0000313" key="1">
    <source>
        <dbReference type="EMBL" id="CAI6375642.1"/>
    </source>
</evidence>
<proteinExistence type="predicted"/>